<organism evidence="1 2">
    <name type="scientific">Crossiella cryophila</name>
    <dbReference type="NCBI Taxonomy" id="43355"/>
    <lineage>
        <taxon>Bacteria</taxon>
        <taxon>Bacillati</taxon>
        <taxon>Actinomycetota</taxon>
        <taxon>Actinomycetes</taxon>
        <taxon>Pseudonocardiales</taxon>
        <taxon>Pseudonocardiaceae</taxon>
        <taxon>Crossiella</taxon>
    </lineage>
</organism>
<dbReference type="Gene3D" id="3.40.50.2300">
    <property type="match status" value="2"/>
</dbReference>
<dbReference type="Proteomes" id="UP000533598">
    <property type="component" value="Unassembled WGS sequence"/>
</dbReference>
<sequence length="931" mass="103111">MATPSFRGLHALLTQVARLLDRPRWRFRRRSGEIRGDRPTPFLCLLRGSADWNTQTGLETWLHAAGPPRVRHARIDVAATEARVRARVERAAEDREPPLLPLLDELWHLLEADRFGARLSRFRHYGLADWLTCHQPAAGRGSRARVLESLHDWYGATGRPHAQQQPGPGDAVPWWLQALTFLLVAWHRPVRFRLWSHGVWPFGAVPRWLMKQPFMVPGHSTSFAGFAERLTPGRRDEENLDQLKKLLVHAFLEDLRRAYRPLRLRPRRWRRTAYVVLLLEGITEDNGGWELLRLINDVRNESTAHDPLFVVATADAKPAGFPDGTRPAPVSRAKVEVDRWYHELPRRRQSLREDARFVFLRLPGADEPLLEADESAWHEQVVRPRKPPLAARRLVIAAALTVLLVAASLLGAESLLVRWQGDCLPVTASTGVAVRWLPAEATCVGYSDSAAQVFGRDDRLLAAQRALFEQNELAKSLHAENPRRPLVSLVYFADLTHPGAEAGTDASTSEELEGLLIRQRQHNHKDQVKPLLRIVVANGGDKMTAARTVVDELLAELLRADQTVLGVVGMGLTVPATESAIGAIGNLGVPVVATTLTGDALPDRSPLYFQIVPGNQVEAELIAEYARWAGKPVTIYHPRLSDNYLESLVTLTAKALGPDRGAQRPWERRVGEVRIECGQDRIAFFVGREYDFPEFLREVVEQCDLNRPTVIGADSVARFVSQAELRRRDEFNQVAVSYVSMGTRIVLAGRSCRNGGAPESLVAGVASGGPEATQPLNTFCAGYRTFRNLTQGGPGAEAVAAFAREATKGEHLPWPGERIGLAYDAAGLFLAAVERNQIRDRVPDPRGGRSAEAADHLPHRGAIAQELTQLGDFQGASGRVNFHESRTGTTRPAAILTVGNVHNLDEVPRCQFIVKVPVGGHGPRPWGSPNC</sequence>
<dbReference type="InterPro" id="IPR028082">
    <property type="entry name" value="Peripla_BP_I"/>
</dbReference>
<comment type="caution">
    <text evidence="1">The sequence shown here is derived from an EMBL/GenBank/DDBJ whole genome shotgun (WGS) entry which is preliminary data.</text>
</comment>
<gene>
    <name evidence="1" type="ORF">HNR67_006520</name>
</gene>
<name>A0A7W7CGA4_9PSEU</name>
<proteinExistence type="predicted"/>
<accession>A0A7W7CGA4</accession>
<protein>
    <submittedName>
        <fullName evidence="1">ABC-type branched-subunit amino acid transport system substrate-binding protein</fullName>
    </submittedName>
</protein>
<evidence type="ECO:0000313" key="2">
    <source>
        <dbReference type="Proteomes" id="UP000533598"/>
    </source>
</evidence>
<dbReference type="AlphaFoldDB" id="A0A7W7CGA4"/>
<dbReference type="RefSeq" id="WP_185006170.1">
    <property type="nucleotide sequence ID" value="NZ_BAAAUI010000005.1"/>
</dbReference>
<dbReference type="EMBL" id="JACHMH010000001">
    <property type="protein sequence ID" value="MBB4680402.1"/>
    <property type="molecule type" value="Genomic_DNA"/>
</dbReference>
<reference evidence="1 2" key="1">
    <citation type="submission" date="2020-08" db="EMBL/GenBank/DDBJ databases">
        <title>Sequencing the genomes of 1000 actinobacteria strains.</title>
        <authorList>
            <person name="Klenk H.-P."/>
        </authorList>
    </citation>
    <scope>NUCLEOTIDE SEQUENCE [LARGE SCALE GENOMIC DNA]</scope>
    <source>
        <strain evidence="1 2">DSM 44230</strain>
    </source>
</reference>
<evidence type="ECO:0000313" key="1">
    <source>
        <dbReference type="EMBL" id="MBB4680402.1"/>
    </source>
</evidence>
<keyword evidence="2" id="KW-1185">Reference proteome</keyword>
<dbReference type="SUPFAM" id="SSF53822">
    <property type="entry name" value="Periplasmic binding protein-like I"/>
    <property type="match status" value="1"/>
</dbReference>